<feature type="domain" description="ABC transporter" evidence="4">
    <location>
        <begin position="3"/>
        <end position="239"/>
    </location>
</feature>
<keyword evidence="1" id="KW-0813">Transport</keyword>
<keyword evidence="3 5" id="KW-0067">ATP-binding</keyword>
<evidence type="ECO:0000259" key="4">
    <source>
        <dbReference type="PROSITE" id="PS50893"/>
    </source>
</evidence>
<dbReference type="InterPro" id="IPR003439">
    <property type="entry name" value="ABC_transporter-like_ATP-bd"/>
</dbReference>
<evidence type="ECO:0000256" key="3">
    <source>
        <dbReference type="ARBA" id="ARBA00022840"/>
    </source>
</evidence>
<dbReference type="Gene3D" id="3.40.50.300">
    <property type="entry name" value="P-loop containing nucleotide triphosphate hydrolases"/>
    <property type="match status" value="1"/>
</dbReference>
<evidence type="ECO:0000313" key="6">
    <source>
        <dbReference type="Proteomes" id="UP000609651"/>
    </source>
</evidence>
<sequence length="243" mass="25578">MTLSVDEVTKSYPDPAGGPPVRILDVPRFTLAKGEQAVLLGASGGGKTTLLNVIAGLTTPDSGRVEIGGVNLTALSEAARDRFRAQRIGYVFQTFHLLSAFTALENVLLGMSFTGAGSAGRGADRAKAAALLDRVGLSHRSGNKPSQLSVGERQRVAVARALASEPMLMLADEPTANVDLAHRDAILDLIRQTCEERQVALLLVTHDRDAAGRFGRVEELSAINRVVSEVEGAGRTAETPAAV</sequence>
<dbReference type="Pfam" id="PF00005">
    <property type="entry name" value="ABC_tran"/>
    <property type="match status" value="1"/>
</dbReference>
<organism evidence="5 6">
    <name type="scientific">Alienimonas chondri</name>
    <dbReference type="NCBI Taxonomy" id="2681879"/>
    <lineage>
        <taxon>Bacteria</taxon>
        <taxon>Pseudomonadati</taxon>
        <taxon>Planctomycetota</taxon>
        <taxon>Planctomycetia</taxon>
        <taxon>Planctomycetales</taxon>
        <taxon>Planctomycetaceae</taxon>
        <taxon>Alienimonas</taxon>
    </lineage>
</organism>
<evidence type="ECO:0000256" key="2">
    <source>
        <dbReference type="ARBA" id="ARBA00022741"/>
    </source>
</evidence>
<dbReference type="Proteomes" id="UP000609651">
    <property type="component" value="Unassembled WGS sequence"/>
</dbReference>
<dbReference type="SUPFAM" id="SSF52540">
    <property type="entry name" value="P-loop containing nucleoside triphosphate hydrolases"/>
    <property type="match status" value="1"/>
</dbReference>
<evidence type="ECO:0000313" key="5">
    <source>
        <dbReference type="EMBL" id="NNJ25451.1"/>
    </source>
</evidence>
<keyword evidence="6" id="KW-1185">Reference proteome</keyword>
<dbReference type="InterPro" id="IPR017871">
    <property type="entry name" value="ABC_transporter-like_CS"/>
</dbReference>
<keyword evidence="2" id="KW-0547">Nucleotide-binding</keyword>
<keyword evidence="5" id="KW-0449">Lipoprotein</keyword>
<dbReference type="InterPro" id="IPR003593">
    <property type="entry name" value="AAA+_ATPase"/>
</dbReference>
<proteinExistence type="predicted"/>
<dbReference type="PROSITE" id="PS00211">
    <property type="entry name" value="ABC_TRANSPORTER_1"/>
    <property type="match status" value="1"/>
</dbReference>
<evidence type="ECO:0000256" key="1">
    <source>
        <dbReference type="ARBA" id="ARBA00022448"/>
    </source>
</evidence>
<gene>
    <name evidence="5" type="primary">lolD_2</name>
    <name evidence="5" type="ORF">LzC2_15210</name>
</gene>
<dbReference type="EC" id="3.6.3.-" evidence="5"/>
<accession>A0ABX1VBX7</accession>
<dbReference type="PANTHER" id="PTHR24220">
    <property type="entry name" value="IMPORT ATP-BINDING PROTEIN"/>
    <property type="match status" value="1"/>
</dbReference>
<dbReference type="EMBL" id="WTPX01000037">
    <property type="protein sequence ID" value="NNJ25451.1"/>
    <property type="molecule type" value="Genomic_DNA"/>
</dbReference>
<dbReference type="CDD" id="cd03255">
    <property type="entry name" value="ABC_MJ0796_LolCDE_FtsE"/>
    <property type="match status" value="1"/>
</dbReference>
<dbReference type="PROSITE" id="PS50893">
    <property type="entry name" value="ABC_TRANSPORTER_2"/>
    <property type="match status" value="1"/>
</dbReference>
<dbReference type="GO" id="GO:0005524">
    <property type="term" value="F:ATP binding"/>
    <property type="evidence" value="ECO:0007669"/>
    <property type="project" value="UniProtKB-KW"/>
</dbReference>
<protein>
    <submittedName>
        <fullName evidence="5">Lipoprotein-releasing system ATP-binding protein LolD</fullName>
        <ecNumber evidence="5">3.6.3.-</ecNumber>
    </submittedName>
</protein>
<keyword evidence="5" id="KW-0378">Hydrolase</keyword>
<name>A0ABX1VBX7_9PLAN</name>
<comment type="caution">
    <text evidence="5">The sequence shown here is derived from an EMBL/GenBank/DDBJ whole genome shotgun (WGS) entry which is preliminary data.</text>
</comment>
<reference evidence="5 6" key="1">
    <citation type="journal article" date="2020" name="Syst. Appl. Microbiol.">
        <title>Alienimonas chondri sp. nov., a novel planctomycete isolated from the biofilm of the red alga Chondrus crispus.</title>
        <authorList>
            <person name="Vitorino I."/>
            <person name="Albuquerque L."/>
            <person name="Wiegand S."/>
            <person name="Kallscheuer N."/>
            <person name="da Costa M.S."/>
            <person name="Lobo-da-Cunha A."/>
            <person name="Jogler C."/>
            <person name="Lage O.M."/>
        </authorList>
    </citation>
    <scope>NUCLEOTIDE SEQUENCE [LARGE SCALE GENOMIC DNA]</scope>
    <source>
        <strain evidence="5 6">LzC2</strain>
    </source>
</reference>
<dbReference type="InterPro" id="IPR015854">
    <property type="entry name" value="ABC_transpr_LolD-like"/>
</dbReference>
<dbReference type="PANTHER" id="PTHR24220:SF659">
    <property type="entry name" value="TRANSPORTER, PUTATIVE-RELATED"/>
    <property type="match status" value="1"/>
</dbReference>
<dbReference type="InterPro" id="IPR027417">
    <property type="entry name" value="P-loop_NTPase"/>
</dbReference>
<dbReference type="GO" id="GO:0016787">
    <property type="term" value="F:hydrolase activity"/>
    <property type="evidence" value="ECO:0007669"/>
    <property type="project" value="UniProtKB-KW"/>
</dbReference>
<dbReference type="SMART" id="SM00382">
    <property type="entry name" value="AAA"/>
    <property type="match status" value="1"/>
</dbReference>
<dbReference type="InterPro" id="IPR017911">
    <property type="entry name" value="MacB-like_ATP-bd"/>
</dbReference>